<dbReference type="Gene3D" id="2.40.70.10">
    <property type="entry name" value="Acid Proteases"/>
    <property type="match status" value="1"/>
</dbReference>
<keyword evidence="3" id="KW-1185">Reference proteome</keyword>
<evidence type="ECO:0000313" key="2">
    <source>
        <dbReference type="EMBL" id="GGF15236.1"/>
    </source>
</evidence>
<accession>A0ABQ1UF38</accession>
<dbReference type="SUPFAM" id="SSF50630">
    <property type="entry name" value="Acid proteases"/>
    <property type="match status" value="1"/>
</dbReference>
<dbReference type="Proteomes" id="UP000632273">
    <property type="component" value="Unassembled WGS sequence"/>
</dbReference>
<comment type="caution">
    <text evidence="2">The sequence shown here is derived from an EMBL/GenBank/DDBJ whole genome shotgun (WGS) entry which is preliminary data.</text>
</comment>
<dbReference type="Pfam" id="PF13650">
    <property type="entry name" value="Asp_protease_2"/>
    <property type="match status" value="1"/>
</dbReference>
<dbReference type="RefSeq" id="WP_188814663.1">
    <property type="nucleotide sequence ID" value="NZ_BMHT01000005.1"/>
</dbReference>
<organism evidence="2 3">
    <name type="scientific">Hymenobacter cavernae</name>
    <dbReference type="NCBI Taxonomy" id="2044852"/>
    <lineage>
        <taxon>Bacteria</taxon>
        <taxon>Pseudomonadati</taxon>
        <taxon>Bacteroidota</taxon>
        <taxon>Cytophagia</taxon>
        <taxon>Cytophagales</taxon>
        <taxon>Hymenobacteraceae</taxon>
        <taxon>Hymenobacter</taxon>
    </lineage>
</organism>
<evidence type="ECO:0000313" key="3">
    <source>
        <dbReference type="Proteomes" id="UP000632273"/>
    </source>
</evidence>
<keyword evidence="1" id="KW-0732">Signal</keyword>
<dbReference type="CDD" id="cd05483">
    <property type="entry name" value="retropepsin_like_bacteria"/>
    <property type="match status" value="1"/>
</dbReference>
<dbReference type="InterPro" id="IPR021109">
    <property type="entry name" value="Peptidase_aspartic_dom_sf"/>
</dbReference>
<protein>
    <recommendedName>
        <fullName evidence="4">Aspartyl protease</fullName>
    </recommendedName>
</protein>
<gene>
    <name evidence="2" type="ORF">GCM10011383_28120</name>
</gene>
<dbReference type="EMBL" id="BMHT01000005">
    <property type="protein sequence ID" value="GGF15236.1"/>
    <property type="molecule type" value="Genomic_DNA"/>
</dbReference>
<sequence>MIQKPICFLALLISLLFSVPLQAQQRIPLEVLPSGHIVVKAAINGVEGRFIFDTGGGINLLTQKFAQRVKGLQKQDGRLTAFRAIGDRLDVELYTAKSITVGAFVANSTTLTVYEGELGGLDGLLALTAFQRQPFTLDLHNKQLVLETPASLAKRRKSDNVIPLQVGNAHGQTLDISAYFRVNDKLTLLFPLDTGAGKGVYRINSAFASQLGIDTAALAPTNRIVRASEFSPNNRNVIYRATLDKLTPQAIPSLQLTKAPVQLVNGLIYDGIIPIDWLGEQLTIDIPHQVLLIN</sequence>
<evidence type="ECO:0000256" key="1">
    <source>
        <dbReference type="SAM" id="SignalP"/>
    </source>
</evidence>
<feature type="chain" id="PRO_5046813865" description="Aspartyl protease" evidence="1">
    <location>
        <begin position="24"/>
        <end position="294"/>
    </location>
</feature>
<proteinExistence type="predicted"/>
<evidence type="ECO:0008006" key="4">
    <source>
        <dbReference type="Google" id="ProtNLM"/>
    </source>
</evidence>
<reference evidence="3" key="1">
    <citation type="journal article" date="2019" name="Int. J. Syst. Evol. Microbiol.">
        <title>The Global Catalogue of Microorganisms (GCM) 10K type strain sequencing project: providing services to taxonomists for standard genome sequencing and annotation.</title>
        <authorList>
            <consortium name="The Broad Institute Genomics Platform"/>
            <consortium name="The Broad Institute Genome Sequencing Center for Infectious Disease"/>
            <person name="Wu L."/>
            <person name="Ma J."/>
        </authorList>
    </citation>
    <scope>NUCLEOTIDE SEQUENCE [LARGE SCALE GENOMIC DNA]</scope>
    <source>
        <strain evidence="3">CGMCC 1.15197</strain>
    </source>
</reference>
<dbReference type="InterPro" id="IPR034122">
    <property type="entry name" value="Retropepsin-like_bacterial"/>
</dbReference>
<name>A0ABQ1UF38_9BACT</name>
<feature type="signal peptide" evidence="1">
    <location>
        <begin position="1"/>
        <end position="23"/>
    </location>
</feature>